<sequence length="238" mass="25861">ASVALMEGSLPAGGETISHEAVYTWIYALPKGELARLGVMLPSRRTARGPRSRPDASRGARITGMRSIHDRPAEALGRQVPGHWEGDLIIGKNGASAAATLVDRSTRFCVILALPAGRNADSLSTVLTEQVLGMPELVRKSLTWDQGTEMGRHAALTLATGLDVYFADPHSPWQRPTNENTNGIIRRYLPKGTEITDHQPYLTAIAEEINNQPRRCLGYLTPQEAFQRALTEGVASTN</sequence>
<dbReference type="InterPro" id="IPR012337">
    <property type="entry name" value="RNaseH-like_sf"/>
</dbReference>
<dbReference type="InterPro" id="IPR001584">
    <property type="entry name" value="Integrase_cat-core"/>
</dbReference>
<dbReference type="NCBIfam" id="NF033563">
    <property type="entry name" value="transpos_IS30"/>
    <property type="match status" value="1"/>
</dbReference>
<reference evidence="3" key="1">
    <citation type="journal article" date="2019" name="Int. J. Syst. Evol. Microbiol.">
        <title>The Global Catalogue of Microorganisms (GCM) 10K type strain sequencing project: providing services to taxonomists for standard genome sequencing and annotation.</title>
        <authorList>
            <consortium name="The Broad Institute Genomics Platform"/>
            <consortium name="The Broad Institute Genome Sequencing Center for Infectious Disease"/>
            <person name="Wu L."/>
            <person name="Ma J."/>
        </authorList>
    </citation>
    <scope>NUCLEOTIDE SEQUENCE [LARGE SCALE GENOMIC DNA]</scope>
    <source>
        <strain evidence="3">JCM 10411</strain>
    </source>
</reference>
<dbReference type="EMBL" id="JBHSOA010000096">
    <property type="protein sequence ID" value="MFC5856212.1"/>
    <property type="molecule type" value="Genomic_DNA"/>
</dbReference>
<dbReference type="RefSeq" id="WP_381370566.1">
    <property type="nucleotide sequence ID" value="NZ_JBHSOA010000096.1"/>
</dbReference>
<keyword evidence="3" id="KW-1185">Reference proteome</keyword>
<protein>
    <submittedName>
        <fullName evidence="2">IS30 family transposase</fullName>
    </submittedName>
</protein>
<dbReference type="Proteomes" id="UP001596180">
    <property type="component" value="Unassembled WGS sequence"/>
</dbReference>
<dbReference type="InterPro" id="IPR053392">
    <property type="entry name" value="Transposase_IS30-like"/>
</dbReference>
<proteinExistence type="predicted"/>
<comment type="caution">
    <text evidence="2">The sequence shown here is derived from an EMBL/GenBank/DDBJ whole genome shotgun (WGS) entry which is preliminary data.</text>
</comment>
<dbReference type="InterPro" id="IPR051917">
    <property type="entry name" value="Transposase-Integrase"/>
</dbReference>
<accession>A0ABW1E5T5</accession>
<organism evidence="2 3">
    <name type="scientific">Streptomyces chlorus</name>
    <dbReference type="NCBI Taxonomy" id="887452"/>
    <lineage>
        <taxon>Bacteria</taxon>
        <taxon>Bacillati</taxon>
        <taxon>Actinomycetota</taxon>
        <taxon>Actinomycetes</taxon>
        <taxon>Kitasatosporales</taxon>
        <taxon>Streptomycetaceae</taxon>
        <taxon>Streptomyces</taxon>
    </lineage>
</organism>
<evidence type="ECO:0000313" key="2">
    <source>
        <dbReference type="EMBL" id="MFC5856212.1"/>
    </source>
</evidence>
<dbReference type="SUPFAM" id="SSF53098">
    <property type="entry name" value="Ribonuclease H-like"/>
    <property type="match status" value="1"/>
</dbReference>
<dbReference type="PANTHER" id="PTHR10948:SF23">
    <property type="entry name" value="TRANSPOSASE INSI FOR INSERTION SEQUENCE ELEMENT IS30A-RELATED"/>
    <property type="match status" value="1"/>
</dbReference>
<name>A0ABW1E5T5_9ACTN</name>
<gene>
    <name evidence="2" type="ORF">ACFPZI_31930</name>
</gene>
<dbReference type="PANTHER" id="PTHR10948">
    <property type="entry name" value="TRANSPOSASE"/>
    <property type="match status" value="1"/>
</dbReference>
<dbReference type="Pfam" id="PF00665">
    <property type="entry name" value="rve"/>
    <property type="match status" value="1"/>
</dbReference>
<evidence type="ECO:0000259" key="1">
    <source>
        <dbReference type="PROSITE" id="PS50994"/>
    </source>
</evidence>
<dbReference type="PROSITE" id="PS50994">
    <property type="entry name" value="INTEGRASE"/>
    <property type="match status" value="1"/>
</dbReference>
<dbReference type="Gene3D" id="3.30.420.10">
    <property type="entry name" value="Ribonuclease H-like superfamily/Ribonuclease H"/>
    <property type="match status" value="1"/>
</dbReference>
<feature type="domain" description="Integrase catalytic" evidence="1">
    <location>
        <begin position="77"/>
        <end position="230"/>
    </location>
</feature>
<dbReference type="InterPro" id="IPR036397">
    <property type="entry name" value="RNaseH_sf"/>
</dbReference>
<evidence type="ECO:0000313" key="3">
    <source>
        <dbReference type="Proteomes" id="UP001596180"/>
    </source>
</evidence>
<feature type="non-terminal residue" evidence="2">
    <location>
        <position position="1"/>
    </location>
</feature>